<feature type="domain" description="Amidohydrolase-related" evidence="2">
    <location>
        <begin position="5"/>
        <end position="282"/>
    </location>
</feature>
<evidence type="ECO:0000313" key="4">
    <source>
        <dbReference type="Proteomes" id="UP001500655"/>
    </source>
</evidence>
<dbReference type="Gene3D" id="3.20.20.140">
    <property type="entry name" value="Metal-dependent hydrolases"/>
    <property type="match status" value="1"/>
</dbReference>
<dbReference type="Proteomes" id="UP001500655">
    <property type="component" value="Unassembled WGS sequence"/>
</dbReference>
<reference evidence="4" key="1">
    <citation type="journal article" date="2019" name="Int. J. Syst. Evol. Microbiol.">
        <title>The Global Catalogue of Microorganisms (GCM) 10K type strain sequencing project: providing services to taxonomists for standard genome sequencing and annotation.</title>
        <authorList>
            <consortium name="The Broad Institute Genomics Platform"/>
            <consortium name="The Broad Institute Genome Sequencing Center for Infectious Disease"/>
            <person name="Wu L."/>
            <person name="Ma J."/>
        </authorList>
    </citation>
    <scope>NUCLEOTIDE SEQUENCE [LARGE SCALE GENOMIC DNA]</scope>
    <source>
        <strain evidence="4">JCM 13249</strain>
    </source>
</reference>
<dbReference type="SUPFAM" id="SSF51556">
    <property type="entry name" value="Metallo-dependent hydrolases"/>
    <property type="match status" value="1"/>
</dbReference>
<dbReference type="RefSeq" id="WP_344083884.1">
    <property type="nucleotide sequence ID" value="NZ_BAAALS010000020.1"/>
</dbReference>
<comment type="caution">
    <text evidence="3">The sequence shown here is derived from an EMBL/GenBank/DDBJ whole genome shotgun (WGS) entry which is preliminary data.</text>
</comment>
<evidence type="ECO:0000256" key="1">
    <source>
        <dbReference type="ARBA" id="ARBA00038310"/>
    </source>
</evidence>
<dbReference type="InterPro" id="IPR052350">
    <property type="entry name" value="Metallo-dep_Lactonases"/>
</dbReference>
<gene>
    <name evidence="3" type="ORF">GCM10009681_39380</name>
</gene>
<accession>A0ABP4WW05</accession>
<evidence type="ECO:0000259" key="2">
    <source>
        <dbReference type="Pfam" id="PF04909"/>
    </source>
</evidence>
<dbReference type="PANTHER" id="PTHR43569">
    <property type="entry name" value="AMIDOHYDROLASE"/>
    <property type="match status" value="1"/>
</dbReference>
<proteinExistence type="inferred from homology"/>
<organism evidence="3 4">
    <name type="scientific">Luedemannella helvata</name>
    <dbReference type="NCBI Taxonomy" id="349315"/>
    <lineage>
        <taxon>Bacteria</taxon>
        <taxon>Bacillati</taxon>
        <taxon>Actinomycetota</taxon>
        <taxon>Actinomycetes</taxon>
        <taxon>Micromonosporales</taxon>
        <taxon>Micromonosporaceae</taxon>
        <taxon>Luedemannella</taxon>
    </lineage>
</organism>
<protein>
    <submittedName>
        <fullName evidence="3">Amidohydrolase family protein</fullName>
    </submittedName>
</protein>
<dbReference type="EMBL" id="BAAALS010000020">
    <property type="protein sequence ID" value="GAA1764410.1"/>
    <property type="molecule type" value="Genomic_DNA"/>
</dbReference>
<sequence length="283" mass="30084">MSGRVDAHHHVWDFGVRDHPWIDPDSMAAIHRDFALADLAPVAAAAGVTATVLVQTVPLAAETPEFLALAADGDGLVAGVVGWVDLTAPDVADALAALRAAPGGERLVGIRHPVQSEPDPGWLARPDVRRGLAAVADAGLVYDLLVRHHQLPAATEAVRALPELRFVLDHLGKPPVAAGGLAPWADDLRALAACPNVAAKLSGLVTEDDWAHWTVERLRPYADVAIDAFGPDRLMFGSDWPVCLLAASYADWVAAADELTSAFTPTQRAAFRSATARHWYNLP</sequence>
<dbReference type="InterPro" id="IPR006680">
    <property type="entry name" value="Amidohydro-rel"/>
</dbReference>
<evidence type="ECO:0000313" key="3">
    <source>
        <dbReference type="EMBL" id="GAA1764410.1"/>
    </source>
</evidence>
<name>A0ABP4WW05_9ACTN</name>
<keyword evidence="4" id="KW-1185">Reference proteome</keyword>
<comment type="similarity">
    <text evidence="1">Belongs to the metallo-dependent hydrolases superfamily.</text>
</comment>
<dbReference type="InterPro" id="IPR032466">
    <property type="entry name" value="Metal_Hydrolase"/>
</dbReference>
<dbReference type="Pfam" id="PF04909">
    <property type="entry name" value="Amidohydro_2"/>
    <property type="match status" value="1"/>
</dbReference>
<dbReference type="PANTHER" id="PTHR43569:SF2">
    <property type="entry name" value="AMIDOHYDROLASE-RELATED DOMAIN-CONTAINING PROTEIN"/>
    <property type="match status" value="1"/>
</dbReference>